<proteinExistence type="predicted"/>
<gene>
    <name evidence="2" type="ORF">TrVE_jg12419</name>
</gene>
<reference evidence="3" key="1">
    <citation type="journal article" date="2023" name="Commun. Biol.">
        <title>Genome analysis of Parmales, the sister group of diatoms, reveals the evolutionary specialization of diatoms from phago-mixotrophs to photoautotrophs.</title>
        <authorList>
            <person name="Ban H."/>
            <person name="Sato S."/>
            <person name="Yoshikawa S."/>
            <person name="Yamada K."/>
            <person name="Nakamura Y."/>
            <person name="Ichinomiya M."/>
            <person name="Sato N."/>
            <person name="Blanc-Mathieu R."/>
            <person name="Endo H."/>
            <person name="Kuwata A."/>
            <person name="Ogata H."/>
        </authorList>
    </citation>
    <scope>NUCLEOTIDE SEQUENCE [LARGE SCALE GENOMIC DNA]</scope>
    <source>
        <strain evidence="3">NIES 3699</strain>
    </source>
</reference>
<sequence length="196" mass="21554">MSLLPPSSVSFTLSQLQDLAAQYMLQSKKFGDHDREFAHELLSDFLGYAKSADKVAAGAPDANRNTHTHVSSSSSSEPAIGQTGNSTSGFSSVGKILSKPTRATMIKSNKVVPIQSQNQVAARLVNYHYNCKNPAFGVLKAQKATYGHEYLEVPNDHSAIYYQEYNFPSPLSDREAIVNIVWKRVSEKSIIIAYQP</sequence>
<comment type="caution">
    <text evidence="2">The sequence shown here is derived from an EMBL/GenBank/DDBJ whole genome shotgun (WGS) entry which is preliminary data.</text>
</comment>
<name>A0A9W7F906_9STRA</name>
<evidence type="ECO:0000313" key="3">
    <source>
        <dbReference type="Proteomes" id="UP001165160"/>
    </source>
</evidence>
<accession>A0A9W7F906</accession>
<evidence type="ECO:0000256" key="1">
    <source>
        <dbReference type="SAM" id="MobiDB-lite"/>
    </source>
</evidence>
<dbReference type="AlphaFoldDB" id="A0A9W7F906"/>
<organism evidence="2 3">
    <name type="scientific">Triparma verrucosa</name>
    <dbReference type="NCBI Taxonomy" id="1606542"/>
    <lineage>
        <taxon>Eukaryota</taxon>
        <taxon>Sar</taxon>
        <taxon>Stramenopiles</taxon>
        <taxon>Ochrophyta</taxon>
        <taxon>Bolidophyceae</taxon>
        <taxon>Parmales</taxon>
        <taxon>Triparmaceae</taxon>
        <taxon>Triparma</taxon>
    </lineage>
</organism>
<dbReference type="SUPFAM" id="SSF55961">
    <property type="entry name" value="Bet v1-like"/>
    <property type="match status" value="1"/>
</dbReference>
<evidence type="ECO:0000313" key="2">
    <source>
        <dbReference type="EMBL" id="GMI05179.1"/>
    </source>
</evidence>
<feature type="region of interest" description="Disordered" evidence="1">
    <location>
        <begin position="57"/>
        <end position="93"/>
    </location>
</feature>
<dbReference type="Proteomes" id="UP001165160">
    <property type="component" value="Unassembled WGS sequence"/>
</dbReference>
<dbReference type="EMBL" id="BRXX01000327">
    <property type="protein sequence ID" value="GMI05179.1"/>
    <property type="molecule type" value="Genomic_DNA"/>
</dbReference>
<keyword evidence="3" id="KW-1185">Reference proteome</keyword>
<feature type="compositionally biased region" description="Polar residues" evidence="1">
    <location>
        <begin position="82"/>
        <end position="91"/>
    </location>
</feature>
<protein>
    <submittedName>
        <fullName evidence="2">Uncharacterized protein</fullName>
    </submittedName>
</protein>